<comment type="caution">
    <text evidence="3">The sequence shown here is derived from an EMBL/GenBank/DDBJ whole genome shotgun (WGS) entry which is preliminary data.</text>
</comment>
<dbReference type="OrthoDB" id="2538451at2759"/>
<reference evidence="3 4" key="1">
    <citation type="submission" date="2016-07" db="EMBL/GenBank/DDBJ databases">
        <title>Pervasive Adenine N6-methylation of Active Genes in Fungi.</title>
        <authorList>
            <consortium name="DOE Joint Genome Institute"/>
            <person name="Mondo S.J."/>
            <person name="Dannebaum R.O."/>
            <person name="Kuo R.C."/>
            <person name="Labutti K."/>
            <person name="Haridas S."/>
            <person name="Kuo A."/>
            <person name="Salamov A."/>
            <person name="Ahrendt S.R."/>
            <person name="Lipzen A."/>
            <person name="Sullivan W."/>
            <person name="Andreopoulos W.B."/>
            <person name="Clum A."/>
            <person name="Lindquist E."/>
            <person name="Daum C."/>
            <person name="Ramamoorthy G.K."/>
            <person name="Gryganskyi A."/>
            <person name="Culley D."/>
            <person name="Magnuson J.K."/>
            <person name="James T.Y."/>
            <person name="O'Malley M.A."/>
            <person name="Stajich J.E."/>
            <person name="Spatafora J.W."/>
            <person name="Visel A."/>
            <person name="Grigoriev I.V."/>
        </authorList>
    </citation>
    <scope>NUCLEOTIDE SEQUENCE [LARGE SCALE GENOMIC DNA]</scope>
    <source>
        <strain evidence="3 4">62-1032</strain>
    </source>
</reference>
<dbReference type="InterPro" id="IPR057678">
    <property type="entry name" value="DUF7918"/>
</dbReference>
<name>A0A1Y2C9J6_9BASI</name>
<evidence type="ECO:0000313" key="4">
    <source>
        <dbReference type="Proteomes" id="UP000193467"/>
    </source>
</evidence>
<evidence type="ECO:0000256" key="1">
    <source>
        <dbReference type="SAM" id="MobiDB-lite"/>
    </source>
</evidence>
<feature type="compositionally biased region" description="Pro residues" evidence="1">
    <location>
        <begin position="253"/>
        <end position="265"/>
    </location>
</feature>
<accession>A0A1Y2C9J6</accession>
<feature type="compositionally biased region" description="Basic and acidic residues" evidence="1">
    <location>
        <begin position="368"/>
        <end position="398"/>
    </location>
</feature>
<evidence type="ECO:0000259" key="2">
    <source>
        <dbReference type="Pfam" id="PF25534"/>
    </source>
</evidence>
<evidence type="ECO:0000313" key="3">
    <source>
        <dbReference type="EMBL" id="ORY43587.1"/>
    </source>
</evidence>
<dbReference type="Pfam" id="PF25534">
    <property type="entry name" value="DUF7918"/>
    <property type="match status" value="1"/>
</dbReference>
<dbReference type="InParanoid" id="A0A1Y2C9J6"/>
<dbReference type="Proteomes" id="UP000193467">
    <property type="component" value="Unassembled WGS sequence"/>
</dbReference>
<feature type="compositionally biased region" description="Low complexity" evidence="1">
    <location>
        <begin position="353"/>
        <end position="366"/>
    </location>
</feature>
<keyword evidence="4" id="KW-1185">Reference proteome</keyword>
<dbReference type="PANTHER" id="PTHR36223">
    <property type="entry name" value="BETA-LACTAMASE-TYPE TRANSPEPTIDASE FOLD DOMAIN CONTAINING PROTEIN"/>
    <property type="match status" value="1"/>
</dbReference>
<dbReference type="EMBL" id="MCGR01000128">
    <property type="protein sequence ID" value="ORY43587.1"/>
    <property type="molecule type" value="Genomic_DNA"/>
</dbReference>
<dbReference type="PANTHER" id="PTHR36223:SF1">
    <property type="entry name" value="TRANSCRIPTION ELONGATION FACTOR EAF N-TERMINAL DOMAIN-CONTAINING PROTEIN"/>
    <property type="match status" value="1"/>
</dbReference>
<proteinExistence type="predicted"/>
<feature type="region of interest" description="Disordered" evidence="1">
    <location>
        <begin position="251"/>
        <end position="446"/>
    </location>
</feature>
<gene>
    <name evidence="3" type="ORF">BCR35DRAFT_311203</name>
</gene>
<protein>
    <recommendedName>
        <fullName evidence="2">DUF7918 domain-containing protein</fullName>
    </recommendedName>
</protein>
<feature type="domain" description="DUF7918" evidence="2">
    <location>
        <begin position="45"/>
        <end position="250"/>
    </location>
</feature>
<feature type="compositionally biased region" description="Basic and acidic residues" evidence="1">
    <location>
        <begin position="419"/>
        <end position="435"/>
    </location>
</feature>
<dbReference type="AlphaFoldDB" id="A0A1Y2C9J6"/>
<dbReference type="STRING" id="106004.A0A1Y2C9J6"/>
<feature type="region of interest" description="Disordered" evidence="1">
    <location>
        <begin position="1"/>
        <end position="29"/>
    </location>
</feature>
<sequence length="446" mass="49009">MPPARGRGRGPRNARHPHQQLRKNPPSPRLTVRLPSLSLPWPTWILVDNHPVPIYAKTESDGGRRVTGKIVAKEGLEFGIGFRDERGGEEECVAVDVVVDGVVSKADREIFRPWSKDVSERSYTWRGRRSATGSIRHFLFRPLSLTDDADLACSSERVVKSIGTIQLRVCRIKITGELEGDEGEFVDEEPPVLHEMSKKARVSHQAGLGPSLPHIPSSRSSFEWIDPPETPFVVFEFRYLSRTLLELEGIALPPSPSRPPPPPAAPSARAESKKPPPPSLEQKPRRSSTSSAGTPPPRSSAKPASKDARRGSSSAAVAAQLLPSPPPPRKAARGRSDSLEIVDPPPVSVRVRGAASTSTSGSGSASQAKERERLEKLERENREMREELERLRRGRLEEMSSAAGGTAKKQRREVEEAEAEKRMREKGKGKAREVVEELVLGDSDSD</sequence>
<feature type="compositionally biased region" description="Basic residues" evidence="1">
    <location>
        <begin position="1"/>
        <end position="21"/>
    </location>
</feature>
<organism evidence="3 4">
    <name type="scientific">Leucosporidium creatinivorum</name>
    <dbReference type="NCBI Taxonomy" id="106004"/>
    <lineage>
        <taxon>Eukaryota</taxon>
        <taxon>Fungi</taxon>
        <taxon>Dikarya</taxon>
        <taxon>Basidiomycota</taxon>
        <taxon>Pucciniomycotina</taxon>
        <taxon>Microbotryomycetes</taxon>
        <taxon>Leucosporidiales</taxon>
        <taxon>Leucosporidium</taxon>
    </lineage>
</organism>